<keyword evidence="10" id="KW-1185">Reference proteome</keyword>
<accession>A0A3A4AW99</accession>
<comment type="similarity">
    <text evidence="2">Belongs to the peptidase S54 family.</text>
</comment>
<dbReference type="AlphaFoldDB" id="A0A3A4AW99"/>
<dbReference type="PANTHER" id="PTHR43731">
    <property type="entry name" value="RHOMBOID PROTEASE"/>
    <property type="match status" value="1"/>
</dbReference>
<protein>
    <submittedName>
        <fullName evidence="9">Rhomboid family intramembrane serine protease</fullName>
    </submittedName>
</protein>
<dbReference type="PANTHER" id="PTHR43731:SF14">
    <property type="entry name" value="PRESENILIN-ASSOCIATED RHOMBOID-LIKE PROTEIN, MITOCHONDRIAL"/>
    <property type="match status" value="1"/>
</dbReference>
<organism evidence="9 10">
    <name type="scientific">Bailinhaonella thermotolerans</name>
    <dbReference type="NCBI Taxonomy" id="1070861"/>
    <lineage>
        <taxon>Bacteria</taxon>
        <taxon>Bacillati</taxon>
        <taxon>Actinomycetota</taxon>
        <taxon>Actinomycetes</taxon>
        <taxon>Streptosporangiales</taxon>
        <taxon>Streptosporangiaceae</taxon>
        <taxon>Bailinhaonella</taxon>
    </lineage>
</organism>
<evidence type="ECO:0000313" key="10">
    <source>
        <dbReference type="Proteomes" id="UP000265768"/>
    </source>
</evidence>
<dbReference type="GO" id="GO:0006508">
    <property type="term" value="P:proteolysis"/>
    <property type="evidence" value="ECO:0007669"/>
    <property type="project" value="UniProtKB-KW"/>
</dbReference>
<feature type="transmembrane region" description="Helical" evidence="7">
    <location>
        <begin position="147"/>
        <end position="165"/>
    </location>
</feature>
<reference evidence="9 10" key="1">
    <citation type="submission" date="2018-09" db="EMBL/GenBank/DDBJ databases">
        <title>YIM 75507 draft genome.</title>
        <authorList>
            <person name="Tang S."/>
            <person name="Feng Y."/>
        </authorList>
    </citation>
    <scope>NUCLEOTIDE SEQUENCE [LARGE SCALE GENOMIC DNA]</scope>
    <source>
        <strain evidence="9 10">YIM 75507</strain>
    </source>
</reference>
<feature type="transmembrane region" description="Helical" evidence="7">
    <location>
        <begin position="177"/>
        <end position="195"/>
    </location>
</feature>
<dbReference type="InterPro" id="IPR022764">
    <property type="entry name" value="Peptidase_S54_rhomboid_dom"/>
</dbReference>
<proteinExistence type="inferred from homology"/>
<evidence type="ECO:0000256" key="1">
    <source>
        <dbReference type="ARBA" id="ARBA00004141"/>
    </source>
</evidence>
<keyword evidence="9" id="KW-0645">Protease</keyword>
<evidence type="ECO:0000256" key="6">
    <source>
        <dbReference type="ARBA" id="ARBA00023136"/>
    </source>
</evidence>
<evidence type="ECO:0000256" key="5">
    <source>
        <dbReference type="ARBA" id="ARBA00022989"/>
    </source>
</evidence>
<dbReference type="GO" id="GO:0016020">
    <property type="term" value="C:membrane"/>
    <property type="evidence" value="ECO:0007669"/>
    <property type="project" value="UniProtKB-SubCell"/>
</dbReference>
<gene>
    <name evidence="9" type="ORF">D5H75_24750</name>
</gene>
<comment type="caution">
    <text evidence="9">The sequence shown here is derived from an EMBL/GenBank/DDBJ whole genome shotgun (WGS) entry which is preliminary data.</text>
</comment>
<feature type="transmembrane region" description="Helical" evidence="7">
    <location>
        <begin position="201"/>
        <end position="218"/>
    </location>
</feature>
<keyword evidence="4" id="KW-0378">Hydrolase</keyword>
<dbReference type="InterPro" id="IPR035952">
    <property type="entry name" value="Rhomboid-like_sf"/>
</dbReference>
<feature type="transmembrane region" description="Helical" evidence="7">
    <location>
        <begin position="230"/>
        <end position="246"/>
    </location>
</feature>
<evidence type="ECO:0000256" key="2">
    <source>
        <dbReference type="ARBA" id="ARBA00009045"/>
    </source>
</evidence>
<dbReference type="Pfam" id="PF01694">
    <property type="entry name" value="Rhomboid"/>
    <property type="match status" value="1"/>
</dbReference>
<feature type="domain" description="Peptidase S54 rhomboid" evidence="8">
    <location>
        <begin position="129"/>
        <end position="266"/>
    </location>
</feature>
<dbReference type="OrthoDB" id="9807874at2"/>
<evidence type="ECO:0000313" key="9">
    <source>
        <dbReference type="EMBL" id="RJL30133.1"/>
    </source>
</evidence>
<keyword evidence="6 7" id="KW-0472">Membrane</keyword>
<keyword evidence="5 7" id="KW-1133">Transmembrane helix</keyword>
<keyword evidence="3 7" id="KW-0812">Transmembrane</keyword>
<evidence type="ECO:0000256" key="4">
    <source>
        <dbReference type="ARBA" id="ARBA00022801"/>
    </source>
</evidence>
<evidence type="ECO:0000256" key="3">
    <source>
        <dbReference type="ARBA" id="ARBA00022692"/>
    </source>
</evidence>
<evidence type="ECO:0000259" key="8">
    <source>
        <dbReference type="Pfam" id="PF01694"/>
    </source>
</evidence>
<sequence>MSETGEVTTCHRHPKRETYVRCVRCDRHVCADCRRDAAVGFQCLDCVREGNRTLRPARTVFGGTARAAPVLTYALIGLNIAAYVAELAVPGFLGRFELIGLELMDGAGSRWQYDGGHTFGMDVVGVAAGEWYRLLTAAFLHLLPTSGHFGILHIVVNMFWLWSLGRVVEEQLGRARFLALYLLSALGGSVLHYLIAPQSPAVGASGAVFGLAAAYFVIGRRLGRDPGGATRLLVFFVLWMVISAGFSSWQGHLGGLLAGGALTLAFAHAPAARRTAVQAAAGGGLFVLLAALAVYRTGTLLAGI</sequence>
<dbReference type="Gene3D" id="1.20.1540.10">
    <property type="entry name" value="Rhomboid-like"/>
    <property type="match status" value="1"/>
</dbReference>
<dbReference type="Proteomes" id="UP000265768">
    <property type="component" value="Unassembled WGS sequence"/>
</dbReference>
<name>A0A3A4AW99_9ACTN</name>
<feature type="transmembrane region" description="Helical" evidence="7">
    <location>
        <begin position="70"/>
        <end position="93"/>
    </location>
</feature>
<dbReference type="InterPro" id="IPR050925">
    <property type="entry name" value="Rhomboid_protease_S54"/>
</dbReference>
<dbReference type="EMBL" id="QZEY01000010">
    <property type="protein sequence ID" value="RJL30133.1"/>
    <property type="molecule type" value="Genomic_DNA"/>
</dbReference>
<dbReference type="RefSeq" id="WP_119928913.1">
    <property type="nucleotide sequence ID" value="NZ_QZEY01000010.1"/>
</dbReference>
<dbReference type="SUPFAM" id="SSF144091">
    <property type="entry name" value="Rhomboid-like"/>
    <property type="match status" value="1"/>
</dbReference>
<evidence type="ECO:0000256" key="7">
    <source>
        <dbReference type="SAM" id="Phobius"/>
    </source>
</evidence>
<comment type="subcellular location">
    <subcellularLocation>
        <location evidence="1">Membrane</location>
        <topology evidence="1">Multi-pass membrane protein</topology>
    </subcellularLocation>
</comment>
<dbReference type="GO" id="GO:0004252">
    <property type="term" value="F:serine-type endopeptidase activity"/>
    <property type="evidence" value="ECO:0007669"/>
    <property type="project" value="InterPro"/>
</dbReference>
<feature type="transmembrane region" description="Helical" evidence="7">
    <location>
        <begin position="276"/>
        <end position="295"/>
    </location>
</feature>